<evidence type="ECO:0000313" key="4">
    <source>
        <dbReference type="Proteomes" id="UP000826462"/>
    </source>
</evidence>
<dbReference type="EMBL" id="CP080095">
    <property type="protein sequence ID" value="QYD69780.1"/>
    <property type="molecule type" value="Genomic_DNA"/>
</dbReference>
<dbReference type="Proteomes" id="UP000826462">
    <property type="component" value="Chromosome 1"/>
</dbReference>
<keyword evidence="2" id="KW-0732">Signal</keyword>
<accession>A0ABX8UL76</accession>
<reference evidence="3 4" key="1">
    <citation type="submission" date="2021-07" db="EMBL/GenBank/DDBJ databases">
        <title>Paraburkholderia edwinii protects Aspergillus sp. from phenazines by acting as a toxin sponge.</title>
        <authorList>
            <person name="Dahlstrom K.M."/>
            <person name="Newman D.K."/>
        </authorList>
    </citation>
    <scope>NUCLEOTIDE SEQUENCE [LARGE SCALE GENOMIC DNA]</scope>
    <source>
        <strain evidence="3 4">Pe01</strain>
    </source>
</reference>
<name>A0ABX8UL76_9BURK</name>
<evidence type="ECO:0000256" key="2">
    <source>
        <dbReference type="SAM" id="SignalP"/>
    </source>
</evidence>
<protein>
    <submittedName>
        <fullName evidence="3">EF-hand domain-containing protein</fullName>
    </submittedName>
</protein>
<feature type="compositionally biased region" description="Low complexity" evidence="1">
    <location>
        <begin position="29"/>
        <end position="43"/>
    </location>
</feature>
<feature type="region of interest" description="Disordered" evidence="1">
    <location>
        <begin position="29"/>
        <end position="55"/>
    </location>
</feature>
<dbReference type="RefSeq" id="WP_219799117.1">
    <property type="nucleotide sequence ID" value="NZ_CP080095.1"/>
</dbReference>
<proteinExistence type="predicted"/>
<sequence length="120" mass="13337">MKKWIAMLALCFASASVFAQQSSTQNAQTQNAQTQAMPAQNAPSMQGMGMGGSAHMQQMMQQLQERFTAANTTRDGKLTKQQAQLGMPRVAQHFDQIDTQKVGYVTLPQIEQFLATQRRE</sequence>
<feature type="signal peptide" evidence="2">
    <location>
        <begin position="1"/>
        <end position="19"/>
    </location>
</feature>
<keyword evidence="4" id="KW-1185">Reference proteome</keyword>
<dbReference type="InterPro" id="IPR011992">
    <property type="entry name" value="EF-hand-dom_pair"/>
</dbReference>
<dbReference type="SUPFAM" id="SSF47473">
    <property type="entry name" value="EF-hand"/>
    <property type="match status" value="1"/>
</dbReference>
<feature type="chain" id="PRO_5045344761" evidence="2">
    <location>
        <begin position="20"/>
        <end position="120"/>
    </location>
</feature>
<organism evidence="3 4">
    <name type="scientific">Paraburkholderia edwinii</name>
    <dbReference type="NCBI Taxonomy" id="2861782"/>
    <lineage>
        <taxon>Bacteria</taxon>
        <taxon>Pseudomonadati</taxon>
        <taxon>Pseudomonadota</taxon>
        <taxon>Betaproteobacteria</taxon>
        <taxon>Burkholderiales</taxon>
        <taxon>Burkholderiaceae</taxon>
        <taxon>Paraburkholderia</taxon>
    </lineage>
</organism>
<gene>
    <name evidence="3" type="ORF">KZJ38_05350</name>
</gene>
<evidence type="ECO:0000256" key="1">
    <source>
        <dbReference type="SAM" id="MobiDB-lite"/>
    </source>
</evidence>
<evidence type="ECO:0000313" key="3">
    <source>
        <dbReference type="EMBL" id="QYD69780.1"/>
    </source>
</evidence>